<protein>
    <recommendedName>
        <fullName evidence="7">Thioredoxin-like fold domain-containing protein</fullName>
    </recommendedName>
</protein>
<dbReference type="Pfam" id="PF13462">
    <property type="entry name" value="Thioredoxin_4"/>
    <property type="match status" value="1"/>
</dbReference>
<keyword evidence="3" id="KW-0560">Oxidoreductase</keyword>
<name>A0A5R9EC16_9ACTN</name>
<keyword evidence="4" id="KW-1015">Disulfide bond</keyword>
<dbReference type="OrthoDB" id="4135024at2"/>
<evidence type="ECO:0000259" key="7">
    <source>
        <dbReference type="Pfam" id="PF13462"/>
    </source>
</evidence>
<sequence>MGVSENNQDGRRAARERLMRDRELQKAREKRRRLLIVSAAVVGVLGLAAVVGVIAAGGGGKDEGSAADGPVVAPSGAQGEDALALPAGADDAPSTLTVWEDFRCPACAQFENVMRDTIHDLTASGQLRVEYHLATIIDGGMGGDGSHRSANAAACAQDAGKFVEYHDVLYQNQPPETDDAFADNKRLIELAGKVPGLVTPAFTECVESGRHDGWVDKSGQAFQEKNFRGTPTVLLNGESVFPQKGNEQISPENLRKWVTEANKGKKPGSAQPSPAAS</sequence>
<evidence type="ECO:0000313" key="9">
    <source>
        <dbReference type="Proteomes" id="UP000305921"/>
    </source>
</evidence>
<dbReference type="Gene3D" id="3.40.30.10">
    <property type="entry name" value="Glutaredoxin"/>
    <property type="match status" value="1"/>
</dbReference>
<organism evidence="8 9">
    <name type="scientific">Streptomyces marianii</name>
    <dbReference type="NCBI Taxonomy" id="1817406"/>
    <lineage>
        <taxon>Bacteria</taxon>
        <taxon>Bacillati</taxon>
        <taxon>Actinomycetota</taxon>
        <taxon>Actinomycetes</taxon>
        <taxon>Kitasatosporales</taxon>
        <taxon>Streptomycetaceae</taxon>
        <taxon>Streptomyces</taxon>
    </lineage>
</organism>
<dbReference type="EMBL" id="VAWE01000001">
    <property type="protein sequence ID" value="TLQ46575.1"/>
    <property type="molecule type" value="Genomic_DNA"/>
</dbReference>
<evidence type="ECO:0000256" key="3">
    <source>
        <dbReference type="ARBA" id="ARBA00023002"/>
    </source>
</evidence>
<keyword evidence="2" id="KW-0732">Signal</keyword>
<keyword evidence="6" id="KW-0812">Transmembrane</keyword>
<proteinExistence type="inferred from homology"/>
<evidence type="ECO:0000256" key="6">
    <source>
        <dbReference type="SAM" id="Phobius"/>
    </source>
</evidence>
<evidence type="ECO:0000313" key="8">
    <source>
        <dbReference type="EMBL" id="TLQ46575.1"/>
    </source>
</evidence>
<dbReference type="AlphaFoldDB" id="A0A5R9EC16"/>
<evidence type="ECO:0000256" key="1">
    <source>
        <dbReference type="ARBA" id="ARBA00005791"/>
    </source>
</evidence>
<dbReference type="GO" id="GO:0016491">
    <property type="term" value="F:oxidoreductase activity"/>
    <property type="evidence" value="ECO:0007669"/>
    <property type="project" value="UniProtKB-KW"/>
</dbReference>
<comment type="similarity">
    <text evidence="1">Belongs to the thioredoxin family. DsbA subfamily.</text>
</comment>
<comment type="caution">
    <text evidence="8">The sequence shown here is derived from an EMBL/GenBank/DDBJ whole genome shotgun (WGS) entry which is preliminary data.</text>
</comment>
<gene>
    <name evidence="8" type="ORF">FEF34_29585</name>
</gene>
<feature type="transmembrane region" description="Helical" evidence="6">
    <location>
        <begin position="34"/>
        <end position="56"/>
    </location>
</feature>
<keyword evidence="6" id="KW-0472">Membrane</keyword>
<dbReference type="InterPro" id="IPR036249">
    <property type="entry name" value="Thioredoxin-like_sf"/>
</dbReference>
<accession>A0A5R9EC16</accession>
<keyword evidence="5" id="KW-0676">Redox-active center</keyword>
<reference evidence="8 9" key="1">
    <citation type="submission" date="2019-05" db="EMBL/GenBank/DDBJ databases">
        <title>Streptomyces marianii sp. nov., a novel marine actinomycete from southern coast of India.</title>
        <authorList>
            <person name="Iniyan A.M."/>
            <person name="Wink J."/>
            <person name="Ramprasad E."/>
            <person name="Ramana C.V."/>
            <person name="Bunk B."/>
            <person name="Sproer C."/>
            <person name="Joseph F.-J.R.S."/>
            <person name="Vincent S.G.P."/>
        </authorList>
    </citation>
    <scope>NUCLEOTIDE SEQUENCE [LARGE SCALE GENOMIC DNA]</scope>
    <source>
        <strain evidence="8 9">ICN19</strain>
    </source>
</reference>
<keyword evidence="6" id="KW-1133">Transmembrane helix</keyword>
<dbReference type="PANTHER" id="PTHR13887">
    <property type="entry name" value="GLUTATHIONE S-TRANSFERASE KAPPA"/>
    <property type="match status" value="1"/>
</dbReference>
<dbReference type="InterPro" id="IPR012336">
    <property type="entry name" value="Thioredoxin-like_fold"/>
</dbReference>
<dbReference type="PANTHER" id="PTHR13887:SF14">
    <property type="entry name" value="DISULFIDE BOND FORMATION PROTEIN D"/>
    <property type="match status" value="1"/>
</dbReference>
<evidence type="ECO:0000256" key="4">
    <source>
        <dbReference type="ARBA" id="ARBA00023157"/>
    </source>
</evidence>
<keyword evidence="9" id="KW-1185">Reference proteome</keyword>
<dbReference type="SUPFAM" id="SSF52833">
    <property type="entry name" value="Thioredoxin-like"/>
    <property type="match status" value="1"/>
</dbReference>
<dbReference type="Proteomes" id="UP000305921">
    <property type="component" value="Unassembled WGS sequence"/>
</dbReference>
<feature type="domain" description="Thioredoxin-like fold" evidence="7">
    <location>
        <begin position="88"/>
        <end position="258"/>
    </location>
</feature>
<evidence type="ECO:0000256" key="5">
    <source>
        <dbReference type="ARBA" id="ARBA00023284"/>
    </source>
</evidence>
<evidence type="ECO:0000256" key="2">
    <source>
        <dbReference type="ARBA" id="ARBA00022729"/>
    </source>
</evidence>